<proteinExistence type="predicted"/>
<dbReference type="AlphaFoldDB" id="A0A3M7SNK7"/>
<keyword evidence="2" id="KW-1185">Reference proteome</keyword>
<name>A0A3M7SNK7_BRAPC</name>
<dbReference type="Proteomes" id="UP000276133">
    <property type="component" value="Unassembled WGS sequence"/>
</dbReference>
<accession>A0A3M7SNK7</accession>
<protein>
    <submittedName>
        <fullName evidence="1">Uncharacterized protein</fullName>
    </submittedName>
</protein>
<organism evidence="1 2">
    <name type="scientific">Brachionus plicatilis</name>
    <name type="common">Marine rotifer</name>
    <name type="synonym">Brachionus muelleri</name>
    <dbReference type="NCBI Taxonomy" id="10195"/>
    <lineage>
        <taxon>Eukaryota</taxon>
        <taxon>Metazoa</taxon>
        <taxon>Spiralia</taxon>
        <taxon>Gnathifera</taxon>
        <taxon>Rotifera</taxon>
        <taxon>Eurotatoria</taxon>
        <taxon>Monogononta</taxon>
        <taxon>Pseudotrocha</taxon>
        <taxon>Ploima</taxon>
        <taxon>Brachionidae</taxon>
        <taxon>Brachionus</taxon>
    </lineage>
</organism>
<reference evidence="1 2" key="1">
    <citation type="journal article" date="2018" name="Sci. Rep.">
        <title>Genomic signatures of local adaptation to the degree of environmental predictability in rotifers.</title>
        <authorList>
            <person name="Franch-Gras L."/>
            <person name="Hahn C."/>
            <person name="Garcia-Roger E.M."/>
            <person name="Carmona M.J."/>
            <person name="Serra M."/>
            <person name="Gomez A."/>
        </authorList>
    </citation>
    <scope>NUCLEOTIDE SEQUENCE [LARGE SCALE GENOMIC DNA]</scope>
    <source>
        <strain evidence="1">HYR1</strain>
    </source>
</reference>
<evidence type="ECO:0000313" key="2">
    <source>
        <dbReference type="Proteomes" id="UP000276133"/>
    </source>
</evidence>
<evidence type="ECO:0000313" key="1">
    <source>
        <dbReference type="EMBL" id="RNA37285.1"/>
    </source>
</evidence>
<comment type="caution">
    <text evidence="1">The sequence shown here is derived from an EMBL/GenBank/DDBJ whole genome shotgun (WGS) entry which is preliminary data.</text>
</comment>
<dbReference type="EMBL" id="REGN01001064">
    <property type="protein sequence ID" value="RNA37285.1"/>
    <property type="molecule type" value="Genomic_DNA"/>
</dbReference>
<gene>
    <name evidence="1" type="ORF">BpHYR1_011218</name>
</gene>
<sequence>MFNLIFCDKMHLLTISINFVFTNKTTILSLMDRCGFLAPKRRIIFTDITDFFKRFKKSYLY</sequence>